<dbReference type="EMBL" id="KZ992733">
    <property type="protein sequence ID" value="RKP07343.1"/>
    <property type="molecule type" value="Genomic_DNA"/>
</dbReference>
<keyword evidence="2" id="KW-1185">Reference proteome</keyword>
<evidence type="ECO:0000313" key="2">
    <source>
        <dbReference type="Proteomes" id="UP000271241"/>
    </source>
</evidence>
<dbReference type="PANTHER" id="PTHR20873:SF0">
    <property type="entry name" value="L-SERYL-TRNA(SEC) KINASE"/>
    <property type="match status" value="1"/>
</dbReference>
<gene>
    <name evidence="1" type="ORF">THASP1DRAFT_30840</name>
</gene>
<dbReference type="OrthoDB" id="9972657at2759"/>
<dbReference type="AlphaFoldDB" id="A0A4P9XN33"/>
<dbReference type="PANTHER" id="PTHR20873">
    <property type="entry name" value="L-SERYL-TRNA(SEC) KINASE"/>
    <property type="match status" value="1"/>
</dbReference>
<accession>A0A4P9XN33</accession>
<reference evidence="2" key="1">
    <citation type="journal article" date="2018" name="Nat. Microbiol.">
        <title>Leveraging single-cell genomics to expand the fungal tree of life.</title>
        <authorList>
            <person name="Ahrendt S.R."/>
            <person name="Quandt C.A."/>
            <person name="Ciobanu D."/>
            <person name="Clum A."/>
            <person name="Salamov A."/>
            <person name="Andreopoulos B."/>
            <person name="Cheng J.F."/>
            <person name="Woyke T."/>
            <person name="Pelin A."/>
            <person name="Henrissat B."/>
            <person name="Reynolds N.K."/>
            <person name="Benny G.L."/>
            <person name="Smith M.E."/>
            <person name="James T.Y."/>
            <person name="Grigoriev I.V."/>
        </authorList>
    </citation>
    <scope>NUCLEOTIDE SEQUENCE [LARGE SCALE GENOMIC DNA]</scope>
    <source>
        <strain evidence="2">RSA 1356</strain>
    </source>
</reference>
<organism evidence="1 2">
    <name type="scientific">Thamnocephalis sphaerospora</name>
    <dbReference type="NCBI Taxonomy" id="78915"/>
    <lineage>
        <taxon>Eukaryota</taxon>
        <taxon>Fungi</taxon>
        <taxon>Fungi incertae sedis</taxon>
        <taxon>Zoopagomycota</taxon>
        <taxon>Zoopagomycotina</taxon>
        <taxon>Zoopagomycetes</taxon>
        <taxon>Zoopagales</taxon>
        <taxon>Sigmoideomycetaceae</taxon>
        <taxon>Thamnocephalis</taxon>
    </lineage>
</organism>
<dbReference type="STRING" id="78915.A0A4P9XN33"/>
<dbReference type="Gene3D" id="3.40.50.300">
    <property type="entry name" value="P-loop containing nucleotide triphosphate hydrolases"/>
    <property type="match status" value="1"/>
</dbReference>
<dbReference type="SUPFAM" id="SSF52540">
    <property type="entry name" value="P-loop containing nucleoside triphosphate hydrolases"/>
    <property type="match status" value="1"/>
</dbReference>
<dbReference type="Pfam" id="PF13671">
    <property type="entry name" value="AAA_33"/>
    <property type="match status" value="1"/>
</dbReference>
<dbReference type="GO" id="GO:0016301">
    <property type="term" value="F:kinase activity"/>
    <property type="evidence" value="ECO:0007669"/>
    <property type="project" value="TreeGrafter"/>
</dbReference>
<proteinExistence type="predicted"/>
<dbReference type="Proteomes" id="UP000271241">
    <property type="component" value="Unassembled WGS sequence"/>
</dbReference>
<protein>
    <submittedName>
        <fullName evidence="1">Uncharacterized protein</fullName>
    </submittedName>
</protein>
<dbReference type="InterPro" id="IPR027417">
    <property type="entry name" value="P-loop_NTPase"/>
</dbReference>
<dbReference type="GO" id="GO:0000049">
    <property type="term" value="F:tRNA binding"/>
    <property type="evidence" value="ECO:0007669"/>
    <property type="project" value="TreeGrafter"/>
</dbReference>
<dbReference type="InterPro" id="IPR052648">
    <property type="entry name" value="Ser-tRNA(Sec)_kinase"/>
</dbReference>
<sequence length="305" mass="34657">MRNSSFKDDRASVLDRLDRLLAQLTRTRRRTHQCTKRAENQSLTYGGDIILLDDNMYYSSMRHACYRLAQQHDAIFLQLHVVCDLATAHTRNVSRAKATGSKPLSTDVLDRMHARFEAPCHCYAYLPCCPVHPEAMLATGNTQAHRAWYTYTVVWDASQLDARHENTVHGWIRQCLLPAWQQMARQQTHGRAEHMHEALAAEQERVRVSTDKLHQLNIALNRRVGQRVRQTSDNGNRQAMARVLRTLKDRLLQDARQAHVHSPNHAAGTSDGICAVDSLLARFDAEAERLTRACGVASRQDALPP</sequence>
<name>A0A4P9XN33_9FUNG</name>
<evidence type="ECO:0000313" key="1">
    <source>
        <dbReference type="EMBL" id="RKP07343.1"/>
    </source>
</evidence>